<organism evidence="2 3">
    <name type="scientific">Eumeta variegata</name>
    <name type="common">Bagworm moth</name>
    <name type="synonym">Eumeta japonica</name>
    <dbReference type="NCBI Taxonomy" id="151549"/>
    <lineage>
        <taxon>Eukaryota</taxon>
        <taxon>Metazoa</taxon>
        <taxon>Ecdysozoa</taxon>
        <taxon>Arthropoda</taxon>
        <taxon>Hexapoda</taxon>
        <taxon>Insecta</taxon>
        <taxon>Pterygota</taxon>
        <taxon>Neoptera</taxon>
        <taxon>Endopterygota</taxon>
        <taxon>Lepidoptera</taxon>
        <taxon>Glossata</taxon>
        <taxon>Ditrysia</taxon>
        <taxon>Tineoidea</taxon>
        <taxon>Psychidae</taxon>
        <taxon>Oiketicinae</taxon>
        <taxon>Eumeta</taxon>
    </lineage>
</organism>
<feature type="region of interest" description="Disordered" evidence="1">
    <location>
        <begin position="36"/>
        <end position="76"/>
    </location>
</feature>
<dbReference type="Proteomes" id="UP000299102">
    <property type="component" value="Unassembled WGS sequence"/>
</dbReference>
<dbReference type="AlphaFoldDB" id="A0A4C1VK07"/>
<accession>A0A4C1VK07</accession>
<evidence type="ECO:0000313" key="3">
    <source>
        <dbReference type="Proteomes" id="UP000299102"/>
    </source>
</evidence>
<reference evidence="2 3" key="1">
    <citation type="journal article" date="2019" name="Commun. Biol.">
        <title>The bagworm genome reveals a unique fibroin gene that provides high tensile strength.</title>
        <authorList>
            <person name="Kono N."/>
            <person name="Nakamura H."/>
            <person name="Ohtoshi R."/>
            <person name="Tomita M."/>
            <person name="Numata K."/>
            <person name="Arakawa K."/>
        </authorList>
    </citation>
    <scope>NUCLEOTIDE SEQUENCE [LARGE SCALE GENOMIC DNA]</scope>
</reference>
<feature type="compositionally biased region" description="Basic residues" evidence="1">
    <location>
        <begin position="37"/>
        <end position="57"/>
    </location>
</feature>
<evidence type="ECO:0000313" key="2">
    <source>
        <dbReference type="EMBL" id="GBP38045.1"/>
    </source>
</evidence>
<name>A0A4C1VK07_EUMVA</name>
<gene>
    <name evidence="2" type="ORF">EVAR_95170_1</name>
</gene>
<dbReference type="EMBL" id="BGZK01000343">
    <property type="protein sequence ID" value="GBP38045.1"/>
    <property type="molecule type" value="Genomic_DNA"/>
</dbReference>
<keyword evidence="3" id="KW-1185">Reference proteome</keyword>
<sequence length="93" mass="10441">MVALTHLALDQFDLITCDAMVLNYCVPGERVIDIHKSSRFSKSRRKSWSTTHARRAPRPSSPAAPRPSLSDIGDRHSLRIRAQLNVCQNRSTA</sequence>
<proteinExistence type="predicted"/>
<protein>
    <submittedName>
        <fullName evidence="2">Uncharacterized protein</fullName>
    </submittedName>
</protein>
<comment type="caution">
    <text evidence="2">The sequence shown here is derived from an EMBL/GenBank/DDBJ whole genome shotgun (WGS) entry which is preliminary data.</text>
</comment>
<evidence type="ECO:0000256" key="1">
    <source>
        <dbReference type="SAM" id="MobiDB-lite"/>
    </source>
</evidence>